<reference evidence="1 2" key="1">
    <citation type="submission" date="2020-02" db="EMBL/GenBank/DDBJ databases">
        <title>Comparative genomics of the hypocrealean fungal genus Beauvera.</title>
        <authorList>
            <person name="Showalter D.N."/>
            <person name="Bushley K.E."/>
            <person name="Rehner S.A."/>
        </authorList>
    </citation>
    <scope>NUCLEOTIDE SEQUENCE [LARGE SCALE GENOMIC DNA]</scope>
    <source>
        <strain evidence="1 2">ARSEF4384</strain>
    </source>
</reference>
<sequence length="154" mass="16656">MGLRALDSRAWLPPCKRSGWRPTTISPNFHLPCEPDTGGLVSSYLELAAPSASELLASRLVHPGAASGGSRCHPGGFFTVYDAQALRLIRGVHLIRGGTLCQNENLASEPLLPGHGAQRWAQKPFQQGHYPRPAAGSKDFDSASFLDHFAQYVH</sequence>
<keyword evidence="2" id="KW-1185">Reference proteome</keyword>
<dbReference type="AlphaFoldDB" id="A0AAW0RFS3"/>
<dbReference type="Proteomes" id="UP001397290">
    <property type="component" value="Unassembled WGS sequence"/>
</dbReference>
<protein>
    <submittedName>
        <fullName evidence="1">Uncharacterized protein</fullName>
    </submittedName>
</protein>
<gene>
    <name evidence="1" type="ORF">G3M48_001050</name>
</gene>
<dbReference type="EMBL" id="JAAHCF010001273">
    <property type="protein sequence ID" value="KAK8141012.1"/>
    <property type="molecule type" value="Genomic_DNA"/>
</dbReference>
<proteinExistence type="predicted"/>
<comment type="caution">
    <text evidence="1">The sequence shown here is derived from an EMBL/GenBank/DDBJ whole genome shotgun (WGS) entry which is preliminary data.</text>
</comment>
<name>A0AAW0RFS3_9HYPO</name>
<accession>A0AAW0RFS3</accession>
<organism evidence="1 2">
    <name type="scientific">Beauveria asiatica</name>
    <dbReference type="NCBI Taxonomy" id="1069075"/>
    <lineage>
        <taxon>Eukaryota</taxon>
        <taxon>Fungi</taxon>
        <taxon>Dikarya</taxon>
        <taxon>Ascomycota</taxon>
        <taxon>Pezizomycotina</taxon>
        <taxon>Sordariomycetes</taxon>
        <taxon>Hypocreomycetidae</taxon>
        <taxon>Hypocreales</taxon>
        <taxon>Cordycipitaceae</taxon>
        <taxon>Beauveria</taxon>
    </lineage>
</organism>
<evidence type="ECO:0000313" key="2">
    <source>
        <dbReference type="Proteomes" id="UP001397290"/>
    </source>
</evidence>
<evidence type="ECO:0000313" key="1">
    <source>
        <dbReference type="EMBL" id="KAK8141012.1"/>
    </source>
</evidence>